<evidence type="ECO:0000313" key="1">
    <source>
        <dbReference type="EMBL" id="PKU74600.1"/>
    </source>
</evidence>
<reference evidence="1 2" key="2">
    <citation type="journal article" date="2017" name="Nature">
        <title>The Apostasia genome and the evolution of orchids.</title>
        <authorList>
            <person name="Zhang G.Q."/>
            <person name="Liu K.W."/>
            <person name="Li Z."/>
            <person name="Lohaus R."/>
            <person name="Hsiao Y.Y."/>
            <person name="Niu S.C."/>
            <person name="Wang J.Y."/>
            <person name="Lin Y.C."/>
            <person name="Xu Q."/>
            <person name="Chen L.J."/>
            <person name="Yoshida K."/>
            <person name="Fujiwara S."/>
            <person name="Wang Z.W."/>
            <person name="Zhang Y.Q."/>
            <person name="Mitsuda N."/>
            <person name="Wang M."/>
            <person name="Liu G.H."/>
            <person name="Pecoraro L."/>
            <person name="Huang H.X."/>
            <person name="Xiao X.J."/>
            <person name="Lin M."/>
            <person name="Wu X.Y."/>
            <person name="Wu W.L."/>
            <person name="Chen Y.Y."/>
            <person name="Chang S.B."/>
            <person name="Sakamoto S."/>
            <person name="Ohme-Takagi M."/>
            <person name="Yagi M."/>
            <person name="Zeng S.J."/>
            <person name="Shen C.Y."/>
            <person name="Yeh C.M."/>
            <person name="Luo Y.B."/>
            <person name="Tsai W.C."/>
            <person name="Van de Peer Y."/>
            <person name="Liu Z.J."/>
        </authorList>
    </citation>
    <scope>NUCLEOTIDE SEQUENCE [LARGE SCALE GENOMIC DNA]</scope>
    <source>
        <tissue evidence="1">The whole plant</tissue>
    </source>
</reference>
<name>A0A2I0WFZ4_9ASPA</name>
<keyword evidence="2" id="KW-1185">Reference proteome</keyword>
<accession>A0A2I0WFZ4</accession>
<evidence type="ECO:0000313" key="2">
    <source>
        <dbReference type="Proteomes" id="UP000233837"/>
    </source>
</evidence>
<dbReference type="Proteomes" id="UP000233837">
    <property type="component" value="Unassembled WGS sequence"/>
</dbReference>
<dbReference type="AlphaFoldDB" id="A0A2I0WFZ4"/>
<gene>
    <name evidence="1" type="ORF">MA16_Dca024664</name>
</gene>
<protein>
    <submittedName>
        <fullName evidence="1">Uncharacterized protein</fullName>
    </submittedName>
</protein>
<proteinExistence type="predicted"/>
<dbReference type="EMBL" id="KZ502673">
    <property type="protein sequence ID" value="PKU74600.1"/>
    <property type="molecule type" value="Genomic_DNA"/>
</dbReference>
<reference evidence="1 2" key="1">
    <citation type="journal article" date="2016" name="Sci. Rep.">
        <title>The Dendrobium catenatum Lindl. genome sequence provides insights into polysaccharide synthase, floral development and adaptive evolution.</title>
        <authorList>
            <person name="Zhang G.Q."/>
            <person name="Xu Q."/>
            <person name="Bian C."/>
            <person name="Tsai W.C."/>
            <person name="Yeh C.M."/>
            <person name="Liu K.W."/>
            <person name="Yoshida K."/>
            <person name="Zhang L.S."/>
            <person name="Chang S.B."/>
            <person name="Chen F."/>
            <person name="Shi Y."/>
            <person name="Su Y.Y."/>
            <person name="Zhang Y.Q."/>
            <person name="Chen L.J."/>
            <person name="Yin Y."/>
            <person name="Lin M."/>
            <person name="Huang H."/>
            <person name="Deng H."/>
            <person name="Wang Z.W."/>
            <person name="Zhu S.L."/>
            <person name="Zhao X."/>
            <person name="Deng C."/>
            <person name="Niu S.C."/>
            <person name="Huang J."/>
            <person name="Wang M."/>
            <person name="Liu G.H."/>
            <person name="Yang H.J."/>
            <person name="Xiao X.J."/>
            <person name="Hsiao Y.Y."/>
            <person name="Wu W.L."/>
            <person name="Chen Y.Y."/>
            <person name="Mitsuda N."/>
            <person name="Ohme-Takagi M."/>
            <person name="Luo Y.B."/>
            <person name="Van de Peer Y."/>
            <person name="Liu Z.J."/>
        </authorList>
    </citation>
    <scope>NUCLEOTIDE SEQUENCE [LARGE SCALE GENOMIC DNA]</scope>
    <source>
        <tissue evidence="1">The whole plant</tissue>
    </source>
</reference>
<organism evidence="1 2">
    <name type="scientific">Dendrobium catenatum</name>
    <dbReference type="NCBI Taxonomy" id="906689"/>
    <lineage>
        <taxon>Eukaryota</taxon>
        <taxon>Viridiplantae</taxon>
        <taxon>Streptophyta</taxon>
        <taxon>Embryophyta</taxon>
        <taxon>Tracheophyta</taxon>
        <taxon>Spermatophyta</taxon>
        <taxon>Magnoliopsida</taxon>
        <taxon>Liliopsida</taxon>
        <taxon>Asparagales</taxon>
        <taxon>Orchidaceae</taxon>
        <taxon>Epidendroideae</taxon>
        <taxon>Malaxideae</taxon>
        <taxon>Dendrobiinae</taxon>
        <taxon>Dendrobium</taxon>
    </lineage>
</organism>
<sequence length="119" mass="13350">MIEVSLFFQSGQQMIGSLGGFSKVSNVERDIIVGLLLDPSLMLFVGGGRSPGSHIGCHSQIYFSSSLFFSARLWPPDFHSLPSGPFYSKSLNQRFRCHALMSIVWSLSLISYLFNYYSR</sequence>